<accession>A0ABS8M449</accession>
<dbReference type="InterPro" id="IPR019861">
    <property type="entry name" value="PorP/SprF_Bacteroidetes"/>
</dbReference>
<comment type="caution">
    <text evidence="1">The sequence shown here is derived from an EMBL/GenBank/DDBJ whole genome shotgun (WGS) entry which is preliminary data.</text>
</comment>
<evidence type="ECO:0000313" key="2">
    <source>
        <dbReference type="Proteomes" id="UP001430700"/>
    </source>
</evidence>
<dbReference type="Pfam" id="PF11751">
    <property type="entry name" value="PorP_SprF"/>
    <property type="match status" value="1"/>
</dbReference>
<proteinExistence type="predicted"/>
<organism evidence="1 2">
    <name type="scientific">Flavobacterium lipolyticum</name>
    <dbReference type="NCBI Taxonomy" id="2893754"/>
    <lineage>
        <taxon>Bacteria</taxon>
        <taxon>Pseudomonadati</taxon>
        <taxon>Bacteroidota</taxon>
        <taxon>Flavobacteriia</taxon>
        <taxon>Flavobacteriales</taxon>
        <taxon>Flavobacteriaceae</taxon>
        <taxon>Flavobacterium</taxon>
    </lineage>
</organism>
<dbReference type="EMBL" id="JAJJMN010000002">
    <property type="protein sequence ID" value="MCC9019557.1"/>
    <property type="molecule type" value="Genomic_DNA"/>
</dbReference>
<sequence>MNVDCKFIVLFLVCGLSGFCQQNPQYTQYMYNVMNINPAYAGQREVLSIFGLHRSQWVGIEGAPSTSTVALHAPINDSKLGVGISFENDRIGPSSENKFTANLSYTIDFSDYYKLSFGLNSSVTNVKVDYTKLDIYDPNDISYQNNVNKFSPNFGAGLYLHSDYTYVSVSVPGILETKHYSDNEAFSTAKQKMHLYLMGGHVFEVNPLLLFKPSLLVKLVQGTSAQVDLSANFLLNEKFTAGISYRFSSTFSGMAGFQVTDGLFVGYAYDREISKISNFNSGSHELFLRFEVFEYFDRIVSPRFF</sequence>
<keyword evidence="2" id="KW-1185">Reference proteome</keyword>
<reference evidence="1" key="1">
    <citation type="submission" date="2021-11" db="EMBL/GenBank/DDBJ databases">
        <title>Description of novel Flavobacterium species.</title>
        <authorList>
            <person name="Saticioglu I.B."/>
            <person name="Ay H."/>
            <person name="Altun S."/>
            <person name="Duman M."/>
        </authorList>
    </citation>
    <scope>NUCLEOTIDE SEQUENCE</scope>
    <source>
        <strain evidence="1">F-126</strain>
    </source>
</reference>
<dbReference type="NCBIfam" id="TIGR03519">
    <property type="entry name" value="T9SS_PorP_fam"/>
    <property type="match status" value="1"/>
</dbReference>
<dbReference type="RefSeq" id="WP_230000637.1">
    <property type="nucleotide sequence ID" value="NZ_JAJJMN010000002.1"/>
</dbReference>
<name>A0ABS8M449_9FLAO</name>
<protein>
    <submittedName>
        <fullName evidence="1">Type IX secretion system membrane protein PorP/SprF</fullName>
    </submittedName>
</protein>
<dbReference type="Proteomes" id="UP001430700">
    <property type="component" value="Unassembled WGS sequence"/>
</dbReference>
<evidence type="ECO:0000313" key="1">
    <source>
        <dbReference type="EMBL" id="MCC9019557.1"/>
    </source>
</evidence>
<gene>
    <name evidence="1" type="ORF">LNQ34_17425</name>
</gene>